<organism evidence="1">
    <name type="scientific">Ovis aries</name>
    <name type="common">Sheep</name>
    <dbReference type="NCBI Taxonomy" id="9940"/>
    <lineage>
        <taxon>Eukaryota</taxon>
        <taxon>Metazoa</taxon>
        <taxon>Chordata</taxon>
        <taxon>Craniata</taxon>
        <taxon>Vertebrata</taxon>
        <taxon>Euteleostomi</taxon>
        <taxon>Mammalia</taxon>
        <taxon>Eutheria</taxon>
        <taxon>Laurasiatheria</taxon>
        <taxon>Artiodactyla</taxon>
        <taxon>Ruminantia</taxon>
        <taxon>Pecora</taxon>
        <taxon>Bovidae</taxon>
        <taxon>Caprinae</taxon>
        <taxon>Ovis</taxon>
    </lineage>
</organism>
<sequence length="66" mass="7235">MAAVETRVCETDGCSSEAKLQCPTCIKLGIQGSYFCSQGRHCHLPKFHILLSKAHLTSHSRMSGSR</sequence>
<dbReference type="Ensembl" id="ENSOART00020056876.1">
    <property type="protein sequence ID" value="ENSOARP00020054629.1"/>
    <property type="gene ID" value="ENSOARG00020034439.1"/>
</dbReference>
<accession>A0AC11EB17</accession>
<name>A0AC11EB17_SHEEP</name>
<evidence type="ECO:0000313" key="1">
    <source>
        <dbReference type="Ensembl" id="ENSOARP00020054629.1"/>
    </source>
</evidence>
<reference evidence="1" key="3">
    <citation type="submission" date="2025-09" db="UniProtKB">
        <authorList>
            <consortium name="Ensembl"/>
        </authorList>
    </citation>
    <scope>IDENTIFICATION</scope>
</reference>
<reference evidence="1" key="1">
    <citation type="submission" date="2020-11" db="EMBL/GenBank/DDBJ databases">
        <authorList>
            <person name="Davenport K.M."/>
            <person name="Bickhart D.M."/>
            <person name="Smith T.P.L."/>
            <person name="Murdoch B.M."/>
            <person name="Rosen B.D."/>
        </authorList>
    </citation>
    <scope>NUCLEOTIDE SEQUENCE [LARGE SCALE GENOMIC DNA]</scope>
    <source>
        <strain evidence="1">OAR_USU_Benz2616</strain>
    </source>
</reference>
<reference evidence="1" key="2">
    <citation type="submission" date="2025-08" db="UniProtKB">
        <authorList>
            <consortium name="Ensembl"/>
        </authorList>
    </citation>
    <scope>IDENTIFICATION</scope>
</reference>
<protein>
    <submittedName>
        <fullName evidence="1">Uncharacterized protein</fullName>
    </submittedName>
</protein>
<proteinExistence type="predicted"/>